<name>A0A4Q5LAR6_9BACT</name>
<keyword evidence="1" id="KW-0732">Signal</keyword>
<dbReference type="OrthoDB" id="3333873at2"/>
<dbReference type="Proteomes" id="UP000294155">
    <property type="component" value="Unassembled WGS sequence"/>
</dbReference>
<evidence type="ECO:0000313" key="2">
    <source>
        <dbReference type="EMBL" id="RYU78783.1"/>
    </source>
</evidence>
<dbReference type="InterPro" id="IPR026444">
    <property type="entry name" value="Secre_tail"/>
</dbReference>
<dbReference type="EMBL" id="SEWE01000025">
    <property type="protein sequence ID" value="RYU78783.1"/>
    <property type="molecule type" value="Genomic_DNA"/>
</dbReference>
<evidence type="ECO:0000313" key="3">
    <source>
        <dbReference type="Proteomes" id="UP000294155"/>
    </source>
</evidence>
<dbReference type="NCBIfam" id="TIGR04183">
    <property type="entry name" value="Por_Secre_tail"/>
    <property type="match status" value="1"/>
</dbReference>
<protein>
    <submittedName>
        <fullName evidence="2">T9SS type A sorting domain-containing protein</fullName>
    </submittedName>
</protein>
<gene>
    <name evidence="2" type="ORF">EWM57_12700</name>
</gene>
<reference evidence="2 3" key="1">
    <citation type="submission" date="2019-02" db="EMBL/GenBank/DDBJ databases">
        <title>Bacterial novel species isolated from soil.</title>
        <authorList>
            <person name="Jung H.-Y."/>
        </authorList>
    </citation>
    <scope>NUCLEOTIDE SEQUENCE [LARGE SCALE GENOMIC DNA]</scope>
    <source>
        <strain evidence="2 3">1-3-3-3</strain>
    </source>
</reference>
<feature type="chain" id="PRO_5021018477" evidence="1">
    <location>
        <begin position="20"/>
        <end position="246"/>
    </location>
</feature>
<dbReference type="AlphaFoldDB" id="A0A4Q5LAR6"/>
<organism evidence="2 3">
    <name type="scientific">Hymenobacter persicinus</name>
    <dbReference type="NCBI Taxonomy" id="2025506"/>
    <lineage>
        <taxon>Bacteria</taxon>
        <taxon>Pseudomonadati</taxon>
        <taxon>Bacteroidota</taxon>
        <taxon>Cytophagia</taxon>
        <taxon>Cytophagales</taxon>
        <taxon>Hymenobacteraceae</taxon>
        <taxon>Hymenobacter</taxon>
    </lineage>
</organism>
<evidence type="ECO:0000256" key="1">
    <source>
        <dbReference type="SAM" id="SignalP"/>
    </source>
</evidence>
<comment type="caution">
    <text evidence="2">The sequence shown here is derived from an EMBL/GenBank/DDBJ whole genome shotgun (WGS) entry which is preliminary data.</text>
</comment>
<accession>A0A4Q5LAR6</accession>
<feature type="signal peptide" evidence="1">
    <location>
        <begin position="1"/>
        <end position="19"/>
    </location>
</feature>
<sequence>MKHVVLSLGLLLSALTGRAQVSNTFYGALTATDPTITGNRLNRDGTSAVCGTNKTYPGVLANSAGVHYDTFTLTNPSTTTSACATITLTPLCSEGTAGYIFASVYSTAFDKANLATNYRSDMGASPTMSPLSMGVTISPREVLVVVVSGVTAASTCSSYGLTISAPVALGVRDSRVAAPALVAYPNPVEDVLHLAAPKPGSYTLYSATGEVVKQFSGAEVSLRGLAGGVYMLQHDETKAATRVVKL</sequence>
<proteinExistence type="predicted"/>
<dbReference type="RefSeq" id="WP_129921529.1">
    <property type="nucleotide sequence ID" value="NZ_SEWE01000025.1"/>
</dbReference>
<keyword evidence="3" id="KW-1185">Reference proteome</keyword>